<dbReference type="CDD" id="cd02042">
    <property type="entry name" value="ParAB_family"/>
    <property type="match status" value="1"/>
</dbReference>
<dbReference type="Proteomes" id="UP000757435">
    <property type="component" value="Unassembled WGS sequence"/>
</dbReference>
<dbReference type="Gene3D" id="3.40.50.300">
    <property type="entry name" value="P-loop containing nucleotide triphosphate hydrolases"/>
    <property type="match status" value="1"/>
</dbReference>
<evidence type="ECO:0000313" key="2">
    <source>
        <dbReference type="EMBL" id="MBW4659714.1"/>
    </source>
</evidence>
<organism evidence="2 3">
    <name type="scientific">Drouetiella hepatica Uher 2000/2452</name>
    <dbReference type="NCBI Taxonomy" id="904376"/>
    <lineage>
        <taxon>Bacteria</taxon>
        <taxon>Bacillati</taxon>
        <taxon>Cyanobacteriota</taxon>
        <taxon>Cyanophyceae</taxon>
        <taxon>Oculatellales</taxon>
        <taxon>Oculatellaceae</taxon>
        <taxon>Drouetiella</taxon>
    </lineage>
</organism>
<dbReference type="PIRSF" id="PIRSF009320">
    <property type="entry name" value="Nuc_binding_HP_1000"/>
    <property type="match status" value="1"/>
</dbReference>
<dbReference type="SUPFAM" id="SSF52540">
    <property type="entry name" value="P-loop containing nucleoside triphosphate hydrolases"/>
    <property type="match status" value="1"/>
</dbReference>
<dbReference type="PANTHER" id="PTHR13696">
    <property type="entry name" value="P-LOOP CONTAINING NUCLEOSIDE TRIPHOSPHATE HYDROLASE"/>
    <property type="match status" value="1"/>
</dbReference>
<dbReference type="AlphaFoldDB" id="A0A951QBV8"/>
<name>A0A951QBV8_9CYAN</name>
<dbReference type="InterPro" id="IPR027417">
    <property type="entry name" value="P-loop_NTPase"/>
</dbReference>
<proteinExistence type="predicted"/>
<dbReference type="Pfam" id="PF01656">
    <property type="entry name" value="CbiA"/>
    <property type="match status" value="1"/>
</dbReference>
<dbReference type="EMBL" id="JAHHHD010000014">
    <property type="protein sequence ID" value="MBW4659714.1"/>
    <property type="molecule type" value="Genomic_DNA"/>
</dbReference>
<protein>
    <submittedName>
        <fullName evidence="2">AAA family ATPase</fullName>
    </submittedName>
</protein>
<feature type="domain" description="CobQ/CobB/MinD/ParA nucleotide binding" evidence="1">
    <location>
        <begin position="6"/>
        <end position="189"/>
    </location>
</feature>
<accession>A0A951QBV8</accession>
<dbReference type="InterPro" id="IPR050678">
    <property type="entry name" value="DNA_Partitioning_ATPase"/>
</dbReference>
<dbReference type="InterPro" id="IPR002586">
    <property type="entry name" value="CobQ/CobB/MinD/ParA_Nub-bd_dom"/>
</dbReference>
<evidence type="ECO:0000313" key="3">
    <source>
        <dbReference type="Proteomes" id="UP000757435"/>
    </source>
</evidence>
<reference evidence="2" key="1">
    <citation type="submission" date="2021-05" db="EMBL/GenBank/DDBJ databases">
        <authorList>
            <person name="Pietrasiak N."/>
            <person name="Ward R."/>
            <person name="Stajich J.E."/>
            <person name="Kurbessoian T."/>
        </authorList>
    </citation>
    <scope>NUCLEOTIDE SEQUENCE</scope>
    <source>
        <strain evidence="2">UHER 2000/2452</strain>
    </source>
</reference>
<evidence type="ECO:0000259" key="1">
    <source>
        <dbReference type="Pfam" id="PF01656"/>
    </source>
</evidence>
<gene>
    <name evidence="2" type="ORF">KME15_13640</name>
</gene>
<comment type="caution">
    <text evidence="2">The sequence shown here is derived from an EMBL/GenBank/DDBJ whole genome shotgun (WGS) entry which is preliminary data.</text>
</comment>
<sequence>MIIVCGGIKGGGGKTTLATNLAVMRSLAGYDILLVDADEQDSATDFTVLRNQIFEPIGGAGYTAIKLRGQAVRSEVTRMASKYDDVVIDAGGRDNTGHRAALLVASLYLIPLFPGSFDAWTLDSVAKLIDEASAFNNQLKSICFLNRADAQGGDNEEAAQVARETEGLIFLEQSIGTRKAFRRSASEGKAVVEYRPKDMKAFEEITRLYRSVFDEKWALAKENK</sequence>
<reference evidence="2" key="2">
    <citation type="journal article" date="2022" name="Microbiol. Resour. Announc.">
        <title>Metagenome Sequencing to Explore Phylogenomics of Terrestrial Cyanobacteria.</title>
        <authorList>
            <person name="Ward R.D."/>
            <person name="Stajich J.E."/>
            <person name="Johansen J.R."/>
            <person name="Huntemann M."/>
            <person name="Clum A."/>
            <person name="Foster B."/>
            <person name="Foster B."/>
            <person name="Roux S."/>
            <person name="Palaniappan K."/>
            <person name="Varghese N."/>
            <person name="Mukherjee S."/>
            <person name="Reddy T.B.K."/>
            <person name="Daum C."/>
            <person name="Copeland A."/>
            <person name="Chen I.A."/>
            <person name="Ivanova N.N."/>
            <person name="Kyrpides N.C."/>
            <person name="Shapiro N."/>
            <person name="Eloe-Fadrosh E.A."/>
            <person name="Pietrasiak N."/>
        </authorList>
    </citation>
    <scope>NUCLEOTIDE SEQUENCE</scope>
    <source>
        <strain evidence="2">UHER 2000/2452</strain>
    </source>
</reference>
<dbReference type="PANTHER" id="PTHR13696:SF96">
    <property type="entry name" value="COBQ_COBB_MIND_PARA NUCLEOTIDE BINDING DOMAIN-CONTAINING PROTEIN"/>
    <property type="match status" value="1"/>
</dbReference>